<dbReference type="GO" id="GO:0005886">
    <property type="term" value="C:plasma membrane"/>
    <property type="evidence" value="ECO:0007669"/>
    <property type="project" value="UniProtKB-SubCell"/>
</dbReference>
<protein>
    <recommendedName>
        <fullName evidence="14">Olfactory receptor</fullName>
    </recommendedName>
</protein>
<evidence type="ECO:0000256" key="14">
    <source>
        <dbReference type="RuleBase" id="RU363047"/>
    </source>
</evidence>
<evidence type="ECO:0000256" key="11">
    <source>
        <dbReference type="ARBA" id="ARBA00023180"/>
    </source>
</evidence>
<keyword evidence="9" id="KW-1015">Disulfide bond</keyword>
<dbReference type="FunFam" id="1.20.1070.10:FF:000024">
    <property type="entry name" value="Olfactory receptor"/>
    <property type="match status" value="1"/>
</dbReference>
<dbReference type="OrthoDB" id="6147321at2759"/>
<dbReference type="Proteomes" id="UP000504632">
    <property type="component" value="Chromosome 6"/>
</dbReference>
<evidence type="ECO:0000313" key="16">
    <source>
        <dbReference type="Proteomes" id="UP000504632"/>
    </source>
</evidence>
<keyword evidence="3 14" id="KW-0716">Sensory transduction</keyword>
<dbReference type="GO" id="GO:0005549">
    <property type="term" value="F:odorant binding"/>
    <property type="evidence" value="ECO:0007669"/>
    <property type="project" value="TreeGrafter"/>
</dbReference>
<keyword evidence="6 14" id="KW-1133">Transmembrane helix</keyword>
<organism evidence="16 17">
    <name type="scientific">Chanos chanos</name>
    <name type="common">Milkfish</name>
    <name type="synonym">Mugil chanos</name>
    <dbReference type="NCBI Taxonomy" id="29144"/>
    <lineage>
        <taxon>Eukaryota</taxon>
        <taxon>Metazoa</taxon>
        <taxon>Chordata</taxon>
        <taxon>Craniata</taxon>
        <taxon>Vertebrata</taxon>
        <taxon>Euteleostomi</taxon>
        <taxon>Actinopterygii</taxon>
        <taxon>Neopterygii</taxon>
        <taxon>Teleostei</taxon>
        <taxon>Ostariophysi</taxon>
        <taxon>Gonorynchiformes</taxon>
        <taxon>Chanidae</taxon>
        <taxon>Chanos</taxon>
    </lineage>
</organism>
<dbReference type="InterPro" id="IPR052921">
    <property type="entry name" value="GPCR1_Superfamily_Member"/>
</dbReference>
<keyword evidence="16" id="KW-1185">Reference proteome</keyword>
<dbReference type="PANTHER" id="PTHR26451">
    <property type="entry name" value="G_PROTEIN_RECEP_F1_2 DOMAIN-CONTAINING PROTEIN"/>
    <property type="match status" value="1"/>
</dbReference>
<feature type="transmembrane region" description="Helical" evidence="14">
    <location>
        <begin position="58"/>
        <end position="76"/>
    </location>
</feature>
<evidence type="ECO:0000256" key="9">
    <source>
        <dbReference type="ARBA" id="ARBA00023157"/>
    </source>
</evidence>
<reference evidence="17" key="1">
    <citation type="submission" date="2025-08" db="UniProtKB">
        <authorList>
            <consortium name="RefSeq"/>
        </authorList>
    </citation>
    <scope>IDENTIFICATION</scope>
</reference>
<dbReference type="Pfam" id="PF13853">
    <property type="entry name" value="7tm_4"/>
    <property type="match status" value="1"/>
</dbReference>
<keyword evidence="12 13" id="KW-0807">Transducer</keyword>
<feature type="transmembrane region" description="Helical" evidence="14">
    <location>
        <begin position="96"/>
        <end position="118"/>
    </location>
</feature>
<dbReference type="InParanoid" id="A0A6J2VR20"/>
<dbReference type="FunCoup" id="A0A6J2VR20">
    <property type="interactions" value="206"/>
</dbReference>
<evidence type="ECO:0000256" key="4">
    <source>
        <dbReference type="ARBA" id="ARBA00022692"/>
    </source>
</evidence>
<evidence type="ECO:0000256" key="13">
    <source>
        <dbReference type="RuleBase" id="RU000688"/>
    </source>
</evidence>
<dbReference type="GO" id="GO:0004984">
    <property type="term" value="F:olfactory receptor activity"/>
    <property type="evidence" value="ECO:0007669"/>
    <property type="project" value="InterPro"/>
</dbReference>
<feature type="transmembrane region" description="Helical" evidence="14">
    <location>
        <begin position="138"/>
        <end position="162"/>
    </location>
</feature>
<feature type="transmembrane region" description="Helical" evidence="14">
    <location>
        <begin position="194"/>
        <end position="216"/>
    </location>
</feature>
<keyword evidence="2 14" id="KW-1003">Cell membrane</keyword>
<dbReference type="InterPro" id="IPR000276">
    <property type="entry name" value="GPCR_Rhodpsn"/>
</dbReference>
<dbReference type="PRINTS" id="PR00245">
    <property type="entry name" value="OLFACTORYR"/>
</dbReference>
<dbReference type="PROSITE" id="PS50262">
    <property type="entry name" value="G_PROTEIN_RECEP_F1_2"/>
    <property type="match status" value="1"/>
</dbReference>
<evidence type="ECO:0000256" key="10">
    <source>
        <dbReference type="ARBA" id="ARBA00023170"/>
    </source>
</evidence>
<dbReference type="PRINTS" id="PR00237">
    <property type="entry name" value="GPCRRHODOPSN"/>
</dbReference>
<proteinExistence type="inferred from homology"/>
<dbReference type="SUPFAM" id="SSF81321">
    <property type="entry name" value="Family A G protein-coupled receptor-like"/>
    <property type="match status" value="1"/>
</dbReference>
<evidence type="ECO:0000313" key="17">
    <source>
        <dbReference type="RefSeq" id="XP_030633636.1"/>
    </source>
</evidence>
<feature type="domain" description="G-protein coupled receptors family 1 profile" evidence="15">
    <location>
        <begin position="39"/>
        <end position="289"/>
    </location>
</feature>
<dbReference type="GO" id="GO:0004930">
    <property type="term" value="F:G protein-coupled receptor activity"/>
    <property type="evidence" value="ECO:0007669"/>
    <property type="project" value="UniProtKB-KW"/>
</dbReference>
<keyword evidence="11" id="KW-0325">Glycoprotein</keyword>
<evidence type="ECO:0000256" key="1">
    <source>
        <dbReference type="ARBA" id="ARBA00004651"/>
    </source>
</evidence>
<name>A0A6J2VR20_CHACN</name>
<dbReference type="Gene3D" id="1.20.1070.10">
    <property type="entry name" value="Rhodopsin 7-helix transmembrane proteins"/>
    <property type="match status" value="1"/>
</dbReference>
<keyword evidence="5 14" id="KW-0552">Olfaction</keyword>
<comment type="similarity">
    <text evidence="13">Belongs to the G-protein coupled receptor 1 family.</text>
</comment>
<dbReference type="InterPro" id="IPR017452">
    <property type="entry name" value="GPCR_Rhodpsn_7TM"/>
</dbReference>
<evidence type="ECO:0000256" key="2">
    <source>
        <dbReference type="ARBA" id="ARBA00022475"/>
    </source>
</evidence>
<evidence type="ECO:0000256" key="3">
    <source>
        <dbReference type="ARBA" id="ARBA00022606"/>
    </source>
</evidence>
<accession>A0A6J2VR20</accession>
<dbReference type="PANTHER" id="PTHR26451:SF847">
    <property type="entry name" value="ODORANT RECEPTOR-RELATED"/>
    <property type="match status" value="1"/>
</dbReference>
<gene>
    <name evidence="17" type="primary">LOC115814818</name>
</gene>
<feature type="transmembrane region" description="Helical" evidence="14">
    <location>
        <begin position="23"/>
        <end position="46"/>
    </location>
</feature>
<dbReference type="GeneID" id="115814818"/>
<dbReference type="PROSITE" id="PS00237">
    <property type="entry name" value="G_PROTEIN_RECEP_F1_1"/>
    <property type="match status" value="1"/>
</dbReference>
<evidence type="ECO:0000256" key="12">
    <source>
        <dbReference type="ARBA" id="ARBA00023224"/>
    </source>
</evidence>
<comment type="subcellular location">
    <subcellularLocation>
        <location evidence="1 14">Cell membrane</location>
        <topology evidence="1 14">Multi-pass membrane protein</topology>
    </subcellularLocation>
</comment>
<sequence length="308" mass="35222">MENASFPTSLYFVMYQNQGHNRYIFFTVGLTLYCAIISFNVIIPLVILRVKVLHQPMYLLISCLSFNSLYGTAGLFPRLLTDFLSDVHTISPPACYIQTFVVHTYASYEFTILTLMAYDRYVAICKPLQYHSIMTAKVLVSLITAALLFPVFSIGFAVFMSARHMLCGNELTKLYCSGWSINRLSCEDTTANNIIGLFVLVITVFLPMGFILYSYIRILIICQRRSSEFKAKAFHTCLPHIVTFVNYSTTVFCEIVTSRYEPGELPEVVTVVLSLEFLIIPPVLNPLIYGFKCPDIRREINCLFKKWR</sequence>
<evidence type="ECO:0000256" key="5">
    <source>
        <dbReference type="ARBA" id="ARBA00022725"/>
    </source>
</evidence>
<keyword evidence="8 14" id="KW-0472">Membrane</keyword>
<keyword evidence="4 13" id="KW-0812">Transmembrane</keyword>
<dbReference type="RefSeq" id="XP_030633636.1">
    <property type="nucleotide sequence ID" value="XM_030777776.1"/>
</dbReference>
<evidence type="ECO:0000256" key="7">
    <source>
        <dbReference type="ARBA" id="ARBA00023040"/>
    </source>
</evidence>
<keyword evidence="10 13" id="KW-0675">Receptor</keyword>
<evidence type="ECO:0000256" key="8">
    <source>
        <dbReference type="ARBA" id="ARBA00023136"/>
    </source>
</evidence>
<dbReference type="SMART" id="SM01381">
    <property type="entry name" value="7TM_GPCR_Srsx"/>
    <property type="match status" value="1"/>
</dbReference>
<keyword evidence="7 13" id="KW-0297">G-protein coupled receptor</keyword>
<evidence type="ECO:0000259" key="15">
    <source>
        <dbReference type="PROSITE" id="PS50262"/>
    </source>
</evidence>
<dbReference type="InterPro" id="IPR000725">
    <property type="entry name" value="Olfact_rcpt"/>
</dbReference>
<evidence type="ECO:0000256" key="6">
    <source>
        <dbReference type="ARBA" id="ARBA00022989"/>
    </source>
</evidence>
<dbReference type="AlphaFoldDB" id="A0A6J2VR20"/>